<reference evidence="1" key="1">
    <citation type="submission" date="2023-10" db="EMBL/GenBank/DDBJ databases">
        <title>Genome assembly of Pristionchus species.</title>
        <authorList>
            <person name="Yoshida K."/>
            <person name="Sommer R.J."/>
        </authorList>
    </citation>
    <scope>NUCLEOTIDE SEQUENCE</scope>
    <source>
        <strain evidence="1">RS5133</strain>
    </source>
</reference>
<keyword evidence="2" id="KW-1185">Reference proteome</keyword>
<dbReference type="AlphaFoldDB" id="A0AAV5WF64"/>
<proteinExistence type="predicted"/>
<accession>A0AAV5WF64</accession>
<sequence>TKSPKNIDSKTGECTASCCLHTCTSFPSIFNTTLLCGEGDEKSNWRHVRNPETDLRATCASTMILSSLMKPSSASNSSWGLMNLNDPTRVPSYRMEWR</sequence>
<dbReference type="Proteomes" id="UP001432322">
    <property type="component" value="Unassembled WGS sequence"/>
</dbReference>
<gene>
    <name evidence="1" type="ORF">PFISCL1PPCAC_20651</name>
</gene>
<dbReference type="EMBL" id="BTSY01000005">
    <property type="protein sequence ID" value="GMT29354.1"/>
    <property type="molecule type" value="Genomic_DNA"/>
</dbReference>
<evidence type="ECO:0000313" key="2">
    <source>
        <dbReference type="Proteomes" id="UP001432322"/>
    </source>
</evidence>
<protein>
    <submittedName>
        <fullName evidence="1">Uncharacterized protein</fullName>
    </submittedName>
</protein>
<evidence type="ECO:0000313" key="1">
    <source>
        <dbReference type="EMBL" id="GMT29354.1"/>
    </source>
</evidence>
<comment type="caution">
    <text evidence="1">The sequence shown here is derived from an EMBL/GenBank/DDBJ whole genome shotgun (WGS) entry which is preliminary data.</text>
</comment>
<feature type="non-terminal residue" evidence="1">
    <location>
        <position position="98"/>
    </location>
</feature>
<organism evidence="1 2">
    <name type="scientific">Pristionchus fissidentatus</name>
    <dbReference type="NCBI Taxonomy" id="1538716"/>
    <lineage>
        <taxon>Eukaryota</taxon>
        <taxon>Metazoa</taxon>
        <taxon>Ecdysozoa</taxon>
        <taxon>Nematoda</taxon>
        <taxon>Chromadorea</taxon>
        <taxon>Rhabditida</taxon>
        <taxon>Rhabditina</taxon>
        <taxon>Diplogasteromorpha</taxon>
        <taxon>Diplogasteroidea</taxon>
        <taxon>Neodiplogasteridae</taxon>
        <taxon>Pristionchus</taxon>
    </lineage>
</organism>
<name>A0AAV5WF64_9BILA</name>
<feature type="non-terminal residue" evidence="1">
    <location>
        <position position="1"/>
    </location>
</feature>